<dbReference type="EMBL" id="SJPU01000002">
    <property type="protein sequence ID" value="TWU15111.1"/>
    <property type="molecule type" value="Genomic_DNA"/>
</dbReference>
<evidence type="ECO:0000313" key="2">
    <source>
        <dbReference type="EMBL" id="TWU15111.1"/>
    </source>
</evidence>
<name>A0A5C6BUJ1_9BACT</name>
<proteinExistence type="predicted"/>
<sequence>MRLETVGGLLIHSTLVVERCPASPQAASRGRPLTRGGSQYRHPVDALPQGNGGLCSQTGFDTSDRVRCRHRSIATSDLFSAG</sequence>
<evidence type="ECO:0000313" key="3">
    <source>
        <dbReference type="Proteomes" id="UP000319908"/>
    </source>
</evidence>
<protein>
    <submittedName>
        <fullName evidence="2">Uncharacterized protein</fullName>
    </submittedName>
</protein>
<keyword evidence="3" id="KW-1185">Reference proteome</keyword>
<gene>
    <name evidence="2" type="ORF">Poly21_23030</name>
</gene>
<accession>A0A5C6BUJ1</accession>
<dbReference type="AlphaFoldDB" id="A0A5C6BUJ1"/>
<evidence type="ECO:0000256" key="1">
    <source>
        <dbReference type="SAM" id="MobiDB-lite"/>
    </source>
</evidence>
<reference evidence="2 3" key="1">
    <citation type="journal article" date="2020" name="Antonie Van Leeuwenhoek">
        <title>Rhodopirellula heiligendammensis sp. nov., Rhodopirellula pilleata sp. nov., and Rhodopirellula solitaria sp. nov. isolated from natural or artificial marine surfaces in Northern Germany and California, USA, and emended description of the genus Rhodopirellula.</title>
        <authorList>
            <person name="Kallscheuer N."/>
            <person name="Wiegand S."/>
            <person name="Jogler M."/>
            <person name="Boedeker C."/>
            <person name="Peeters S.H."/>
            <person name="Rast P."/>
            <person name="Heuer A."/>
            <person name="Jetten M.S.M."/>
            <person name="Rohde M."/>
            <person name="Jogler C."/>
        </authorList>
    </citation>
    <scope>NUCLEOTIDE SEQUENCE [LARGE SCALE GENOMIC DNA]</scope>
    <source>
        <strain evidence="2 3">Poly21</strain>
    </source>
</reference>
<organism evidence="2 3">
    <name type="scientific">Allorhodopirellula heiligendammensis</name>
    <dbReference type="NCBI Taxonomy" id="2714739"/>
    <lineage>
        <taxon>Bacteria</taxon>
        <taxon>Pseudomonadati</taxon>
        <taxon>Planctomycetota</taxon>
        <taxon>Planctomycetia</taxon>
        <taxon>Pirellulales</taxon>
        <taxon>Pirellulaceae</taxon>
        <taxon>Allorhodopirellula</taxon>
    </lineage>
</organism>
<feature type="region of interest" description="Disordered" evidence="1">
    <location>
        <begin position="22"/>
        <end position="58"/>
    </location>
</feature>
<dbReference type="Proteomes" id="UP000319908">
    <property type="component" value="Unassembled WGS sequence"/>
</dbReference>
<comment type="caution">
    <text evidence="2">The sequence shown here is derived from an EMBL/GenBank/DDBJ whole genome shotgun (WGS) entry which is preliminary data.</text>
</comment>